<protein>
    <recommendedName>
        <fullName evidence="1">CSD domain-containing protein</fullName>
    </recommendedName>
</protein>
<reference evidence="2 3" key="1">
    <citation type="journal article" date="2013" name="Genome Announc.">
        <title>Genome Sequence of Moraxella macacae 0408225, a Novel Bacterial Species Isolated from a Cynomolgus Macaque with Epistaxis.</title>
        <authorList>
            <person name="Ladner J.T."/>
            <person name="Whitehouse C.A."/>
            <person name="Koroleva G.I."/>
            <person name="Palacios G.F."/>
        </authorList>
    </citation>
    <scope>NUCLEOTIDE SEQUENCE [LARGE SCALE GENOMIC DNA]</scope>
    <source>
        <strain evidence="2 3">0408225</strain>
    </source>
</reference>
<dbReference type="InterPro" id="IPR012340">
    <property type="entry name" value="NA-bd_OB-fold"/>
</dbReference>
<dbReference type="InterPro" id="IPR002059">
    <property type="entry name" value="CSP_DNA-bd"/>
</dbReference>
<evidence type="ECO:0000259" key="1">
    <source>
        <dbReference type="Pfam" id="PF00313"/>
    </source>
</evidence>
<dbReference type="Proteomes" id="UP000023795">
    <property type="component" value="Unassembled WGS sequence"/>
</dbReference>
<dbReference type="GO" id="GO:0003676">
    <property type="term" value="F:nucleic acid binding"/>
    <property type="evidence" value="ECO:0007669"/>
    <property type="project" value="InterPro"/>
</dbReference>
<comment type="caution">
    <text evidence="2">The sequence shown here is derived from an EMBL/GenBank/DDBJ whole genome shotgun (WGS) entry which is preliminary data.</text>
</comment>
<dbReference type="Gene3D" id="2.40.50.140">
    <property type="entry name" value="Nucleic acid-binding proteins"/>
    <property type="match status" value="1"/>
</dbReference>
<organism evidence="2 3">
    <name type="scientific">Moraxella macacae 0408225</name>
    <dbReference type="NCBI Taxonomy" id="1230338"/>
    <lineage>
        <taxon>Bacteria</taxon>
        <taxon>Pseudomonadati</taxon>
        <taxon>Pseudomonadota</taxon>
        <taxon>Gammaproteobacteria</taxon>
        <taxon>Moraxellales</taxon>
        <taxon>Moraxellaceae</taxon>
        <taxon>Moraxella</taxon>
    </lineage>
</organism>
<evidence type="ECO:0000313" key="3">
    <source>
        <dbReference type="Proteomes" id="UP000023795"/>
    </source>
</evidence>
<dbReference type="PATRIC" id="fig|1230338.3.peg.276"/>
<dbReference type="Pfam" id="PF00313">
    <property type="entry name" value="CSD"/>
    <property type="match status" value="1"/>
</dbReference>
<dbReference type="eggNOG" id="ENOG502ZAJQ">
    <property type="taxonomic scope" value="Bacteria"/>
</dbReference>
<sequence>MKETKYIGWVDWFMTADYKPFGFIKYHDNKKEQSVFFHQNQIMCQSLVKVGKFTENQVVVFCIRKSAKQKDKFEAYDVLLLEDEKNTLWLVSQFIHLLTNNIHSPPFTQLTNFFSNKLTQTPAIKHVVVDKLLLIFSGDYSNAVLTNILQTFPTIINQDQKLRDALINNLLNQLQQHKTSLKSIVADLKNHSVDTVYKNFIQSVMQLVKTSQLQFKQMQDIASFIAALTDLSLDEADEAINSCFDNTDFDTLTKLLQQDNLSAKLSPENYQYILNNIVKHTNFNQFINDKTQVVSFFRSATQKKLQSQLPNIVPMLDDSTKLHLWLHDMLDDLNVNFTLDLDTYVPLVNQLNLKSKQLFIKKIFYDIYCKRLQIDLDAILQINIDDYSTMVLFKLLKTISTEQKLNKHTLKYDLLQAISQTDLANHASDKLHLNGYFNLCTGRVIEVHRDSNTTYYKSDQFVKEGKLIENTQYFYIKVSHKKPDDERIICEGQLSVKDGKANLSTGKSNFWWCRNKQCFQHARTYCNNTHNWQNYTLLDFLGILNINFNDDEIGLLYSVVNYVNKFLKHLNCRSCGKLLKANGNSNYTYYRVSSFSCTNDNCLNPDKDVYLSHCSNGSRCDGVIDSRKSVKCNNGFIICTQCFACCDTKRLTDRNQYRSINQLNKVPWKEPHRGMSILCPKCGNHFKYCDILDKQAKHKKIVQLLKNLYHDGTPPAQNLVGNMGVYQNSQLHWFVVYQRHLSRNEFLNTLTEWQSVGFEITDFPEDLTRSYYRVIEPREFQLTQVTFFSCTKCNATYDYTQDHMKYTAIGYWHFSKFNHI</sequence>
<gene>
    <name evidence="2" type="ORF">MOMA_01260</name>
</gene>
<keyword evidence="3" id="KW-1185">Reference proteome</keyword>
<evidence type="ECO:0000313" key="2">
    <source>
        <dbReference type="EMBL" id="ELA08995.1"/>
    </source>
</evidence>
<feature type="domain" description="CSD" evidence="1">
    <location>
        <begin position="8"/>
        <end position="78"/>
    </location>
</feature>
<dbReference type="SUPFAM" id="SSF50249">
    <property type="entry name" value="Nucleic acid-binding proteins"/>
    <property type="match status" value="1"/>
</dbReference>
<name>L2F7V6_9GAMM</name>
<dbReference type="OrthoDB" id="5918478at2"/>
<dbReference type="AlphaFoldDB" id="L2F7V6"/>
<accession>L2F7V6</accession>
<dbReference type="EMBL" id="ANIN01000001">
    <property type="protein sequence ID" value="ELA08995.1"/>
    <property type="molecule type" value="Genomic_DNA"/>
</dbReference>
<proteinExistence type="predicted"/>
<dbReference type="RefSeq" id="WP_009501397.1">
    <property type="nucleotide sequence ID" value="NZ_ANIN01000001.1"/>
</dbReference>